<feature type="transmembrane region" description="Helical" evidence="8">
    <location>
        <begin position="91"/>
        <end position="108"/>
    </location>
</feature>
<feature type="transmembrane region" description="Helical" evidence="8">
    <location>
        <begin position="39"/>
        <end position="57"/>
    </location>
</feature>
<dbReference type="GO" id="GO:0071555">
    <property type="term" value="P:cell wall organization"/>
    <property type="evidence" value="ECO:0007669"/>
    <property type="project" value="TreeGrafter"/>
</dbReference>
<comment type="subcellular location">
    <subcellularLocation>
        <location evidence="1">Cell membrane</location>
        <topology evidence="1">Multi-pass membrane protein</topology>
    </subcellularLocation>
</comment>
<dbReference type="PANTHER" id="PTHR22926:SF3">
    <property type="entry name" value="UNDECAPRENYL-PHOSPHATE ALPHA-N-ACETYLGLUCOSAMINYL 1-PHOSPHATE TRANSFERASE"/>
    <property type="match status" value="1"/>
</dbReference>
<feature type="transmembrane region" description="Helical" evidence="8">
    <location>
        <begin position="290"/>
        <end position="308"/>
    </location>
</feature>
<keyword evidence="6 8" id="KW-0472">Membrane</keyword>
<keyword evidence="5 8" id="KW-1133">Transmembrane helix</keyword>
<dbReference type="GO" id="GO:0005886">
    <property type="term" value="C:plasma membrane"/>
    <property type="evidence" value="ECO:0007669"/>
    <property type="project" value="UniProtKB-SubCell"/>
</dbReference>
<evidence type="ECO:0000313" key="9">
    <source>
        <dbReference type="EMBL" id="MCW0484753.1"/>
    </source>
</evidence>
<feature type="transmembrane region" description="Helical" evidence="8">
    <location>
        <begin position="189"/>
        <end position="211"/>
    </location>
</feature>
<dbReference type="AlphaFoldDB" id="A0AA41YBK8"/>
<feature type="binding site" evidence="7">
    <location>
        <position position="192"/>
    </location>
    <ligand>
        <name>Mg(2+)</name>
        <dbReference type="ChEBI" id="CHEBI:18420"/>
    </ligand>
</feature>
<feature type="transmembrane region" description="Helical" evidence="8">
    <location>
        <begin position="217"/>
        <end position="239"/>
    </location>
</feature>
<dbReference type="GO" id="GO:0016780">
    <property type="term" value="F:phosphotransferase activity, for other substituted phosphate groups"/>
    <property type="evidence" value="ECO:0007669"/>
    <property type="project" value="InterPro"/>
</dbReference>
<feature type="transmembrane region" description="Helical" evidence="8">
    <location>
        <begin position="114"/>
        <end position="133"/>
    </location>
</feature>
<dbReference type="EMBL" id="JAPAAF010000049">
    <property type="protein sequence ID" value="MCW0484753.1"/>
    <property type="molecule type" value="Genomic_DNA"/>
</dbReference>
<keyword evidence="7" id="KW-0479">Metal-binding</keyword>
<evidence type="ECO:0000256" key="4">
    <source>
        <dbReference type="ARBA" id="ARBA00022692"/>
    </source>
</evidence>
<feature type="transmembrane region" description="Helical" evidence="8">
    <location>
        <begin position="6"/>
        <end position="27"/>
    </location>
</feature>
<keyword evidence="3" id="KW-0808">Transferase</keyword>
<dbReference type="Proteomes" id="UP001163821">
    <property type="component" value="Unassembled WGS sequence"/>
</dbReference>
<evidence type="ECO:0000256" key="2">
    <source>
        <dbReference type="ARBA" id="ARBA00022475"/>
    </source>
</evidence>
<accession>A0AA41YBK8</accession>
<keyword evidence="7" id="KW-0460">Magnesium</keyword>
<comment type="cofactor">
    <cofactor evidence="7">
        <name>Mg(2+)</name>
        <dbReference type="ChEBI" id="CHEBI:18420"/>
    </cofactor>
</comment>
<keyword evidence="10" id="KW-1185">Reference proteome</keyword>
<keyword evidence="2" id="KW-1003">Cell membrane</keyword>
<organism evidence="9 10">
    <name type="scientific">Gaoshiqia sediminis</name>
    <dbReference type="NCBI Taxonomy" id="2986998"/>
    <lineage>
        <taxon>Bacteria</taxon>
        <taxon>Pseudomonadati</taxon>
        <taxon>Bacteroidota</taxon>
        <taxon>Bacteroidia</taxon>
        <taxon>Marinilabiliales</taxon>
        <taxon>Prolixibacteraceae</taxon>
        <taxon>Gaoshiqia</taxon>
    </lineage>
</organism>
<dbReference type="CDD" id="cd06854">
    <property type="entry name" value="GT_WbpL_WbcO_like"/>
    <property type="match status" value="1"/>
</dbReference>
<dbReference type="GO" id="GO:0044038">
    <property type="term" value="P:cell wall macromolecule biosynthetic process"/>
    <property type="evidence" value="ECO:0007669"/>
    <property type="project" value="TreeGrafter"/>
</dbReference>
<comment type="caution">
    <text evidence="9">The sequence shown here is derived from an EMBL/GenBank/DDBJ whole genome shotgun (WGS) entry which is preliminary data.</text>
</comment>
<feature type="transmembrane region" description="Helical" evidence="8">
    <location>
        <begin position="140"/>
        <end position="159"/>
    </location>
</feature>
<dbReference type="PANTHER" id="PTHR22926">
    <property type="entry name" value="PHOSPHO-N-ACETYLMURAMOYL-PENTAPEPTIDE-TRANSFERASE"/>
    <property type="match status" value="1"/>
</dbReference>
<sequence length="319" mass="36281">MIYTLFFIILLLAELAYFRLADRLNIIDKPNQRSSHKHITLRGGGVVFYLGALLYSLWFDGPYPWFLTGLSLIALISLADDIRPVPNRLRLVVHFTAMLLLFAEWGLFTGFPWWYVALALVFCTGIINAYNFMDGINGITGGYSLMVLGALAWINTRMHPFTDQAFLYTVMLSVLVFNFFNFRRKARCFAGDVGSVSIAFIILFALGRLMLQTGDLSYIALLSIYGIDSVLTIIHRLILGENIFEAHRKHAYQIMANELKVPHLQVSALYMLLQGLVTLGFLVALPEWRLWYLAAVTSLLALGYVLFMRKYFALHRARG</sequence>
<feature type="transmembrane region" description="Helical" evidence="8">
    <location>
        <begin position="63"/>
        <end position="79"/>
    </location>
</feature>
<evidence type="ECO:0000256" key="3">
    <source>
        <dbReference type="ARBA" id="ARBA00022679"/>
    </source>
</evidence>
<dbReference type="GO" id="GO:0009103">
    <property type="term" value="P:lipopolysaccharide biosynthetic process"/>
    <property type="evidence" value="ECO:0007669"/>
    <property type="project" value="TreeGrafter"/>
</dbReference>
<keyword evidence="4 8" id="KW-0812">Transmembrane</keyword>
<evidence type="ECO:0000256" key="7">
    <source>
        <dbReference type="PIRSR" id="PIRSR600715-1"/>
    </source>
</evidence>
<feature type="transmembrane region" description="Helical" evidence="8">
    <location>
        <begin position="264"/>
        <end position="284"/>
    </location>
</feature>
<name>A0AA41YBK8_9BACT</name>
<reference evidence="9" key="1">
    <citation type="submission" date="2022-10" db="EMBL/GenBank/DDBJ databases">
        <title>Gaoshiqiia sediminis gen. nov., sp. nov., isolated from coastal sediment.</title>
        <authorList>
            <person name="Yu W.X."/>
            <person name="Mu D.S."/>
            <person name="Du J.Z."/>
            <person name="Liang Y.Q."/>
        </authorList>
    </citation>
    <scope>NUCLEOTIDE SEQUENCE</scope>
    <source>
        <strain evidence="9">A06</strain>
    </source>
</reference>
<evidence type="ECO:0000256" key="8">
    <source>
        <dbReference type="SAM" id="Phobius"/>
    </source>
</evidence>
<feature type="binding site" evidence="7">
    <location>
        <position position="131"/>
    </location>
    <ligand>
        <name>Mg(2+)</name>
        <dbReference type="ChEBI" id="CHEBI:18420"/>
    </ligand>
</feature>
<dbReference type="InterPro" id="IPR000715">
    <property type="entry name" value="Glycosyl_transferase_4"/>
</dbReference>
<feature type="transmembrane region" description="Helical" evidence="8">
    <location>
        <begin position="165"/>
        <end position="182"/>
    </location>
</feature>
<evidence type="ECO:0000313" key="10">
    <source>
        <dbReference type="Proteomes" id="UP001163821"/>
    </source>
</evidence>
<dbReference type="Pfam" id="PF00953">
    <property type="entry name" value="Glycos_transf_4"/>
    <property type="match status" value="1"/>
</dbReference>
<protein>
    <submittedName>
        <fullName evidence="9">Glycosyltransferase family 4 protein</fullName>
    </submittedName>
</protein>
<evidence type="ECO:0000256" key="1">
    <source>
        <dbReference type="ARBA" id="ARBA00004651"/>
    </source>
</evidence>
<evidence type="ECO:0000256" key="5">
    <source>
        <dbReference type="ARBA" id="ARBA00022989"/>
    </source>
</evidence>
<gene>
    <name evidence="9" type="ORF">N2K84_18620</name>
</gene>
<proteinExistence type="predicted"/>
<evidence type="ECO:0000256" key="6">
    <source>
        <dbReference type="ARBA" id="ARBA00023136"/>
    </source>
</evidence>
<dbReference type="GO" id="GO:0046872">
    <property type="term" value="F:metal ion binding"/>
    <property type="evidence" value="ECO:0007669"/>
    <property type="project" value="UniProtKB-KW"/>
</dbReference>
<dbReference type="RefSeq" id="WP_282593344.1">
    <property type="nucleotide sequence ID" value="NZ_JAPAAF010000049.1"/>
</dbReference>